<keyword evidence="1" id="KW-0472">Membrane</keyword>
<organism evidence="2 3">
    <name type="scientific">Cohnella soli</name>
    <dbReference type="NCBI Taxonomy" id="425005"/>
    <lineage>
        <taxon>Bacteria</taxon>
        <taxon>Bacillati</taxon>
        <taxon>Bacillota</taxon>
        <taxon>Bacilli</taxon>
        <taxon>Bacillales</taxon>
        <taxon>Paenibacillaceae</taxon>
        <taxon>Cohnella</taxon>
    </lineage>
</organism>
<evidence type="ECO:0000256" key="1">
    <source>
        <dbReference type="SAM" id="Phobius"/>
    </source>
</evidence>
<comment type="caution">
    <text evidence="2">The sequence shown here is derived from an EMBL/GenBank/DDBJ whole genome shotgun (WGS) entry which is preliminary data.</text>
</comment>
<protein>
    <submittedName>
        <fullName evidence="2">Uncharacterized protein</fullName>
    </submittedName>
</protein>
<evidence type="ECO:0000313" key="2">
    <source>
        <dbReference type="EMBL" id="MFC5401760.1"/>
    </source>
</evidence>
<dbReference type="RefSeq" id="WP_378129622.1">
    <property type="nucleotide sequence ID" value="NZ_JBHSMI010000005.1"/>
</dbReference>
<keyword evidence="1" id="KW-1133">Transmembrane helix</keyword>
<keyword evidence="1" id="KW-0812">Transmembrane</keyword>
<feature type="transmembrane region" description="Helical" evidence="1">
    <location>
        <begin position="6"/>
        <end position="23"/>
    </location>
</feature>
<evidence type="ECO:0000313" key="3">
    <source>
        <dbReference type="Proteomes" id="UP001596113"/>
    </source>
</evidence>
<proteinExistence type="predicted"/>
<sequence>MFPDLLWIVGLYAAAILAVHGLVRRNGRMERRHYVLVAGNHQMHIEWYIRSIRQFARRSGMDIGITVVLDRSNDDTGRITECYARGKSGIDWVHRSDGDDIGISRSGGSNEGRGKVVYVDLDREGDVTRLPGQR</sequence>
<reference evidence="3" key="1">
    <citation type="journal article" date="2019" name="Int. J. Syst. Evol. Microbiol.">
        <title>The Global Catalogue of Microorganisms (GCM) 10K type strain sequencing project: providing services to taxonomists for standard genome sequencing and annotation.</title>
        <authorList>
            <consortium name="The Broad Institute Genomics Platform"/>
            <consortium name="The Broad Institute Genome Sequencing Center for Infectious Disease"/>
            <person name="Wu L."/>
            <person name="Ma J."/>
        </authorList>
    </citation>
    <scope>NUCLEOTIDE SEQUENCE [LARGE SCALE GENOMIC DNA]</scope>
    <source>
        <strain evidence="3">CGMCC 1.18575</strain>
    </source>
</reference>
<gene>
    <name evidence="2" type="ORF">ACFPOF_03355</name>
</gene>
<accession>A0ABW0HMN8</accession>
<name>A0ABW0HMN8_9BACL</name>
<keyword evidence="3" id="KW-1185">Reference proteome</keyword>
<dbReference type="Proteomes" id="UP001596113">
    <property type="component" value="Unassembled WGS sequence"/>
</dbReference>
<dbReference type="EMBL" id="JBHSMI010000005">
    <property type="protein sequence ID" value="MFC5401760.1"/>
    <property type="molecule type" value="Genomic_DNA"/>
</dbReference>